<evidence type="ECO:0000313" key="2">
    <source>
        <dbReference type="EMBL" id="MFC4467031.1"/>
    </source>
</evidence>
<keyword evidence="1" id="KW-0472">Membrane</keyword>
<reference evidence="3" key="1">
    <citation type="journal article" date="2019" name="Int. J. Syst. Evol. Microbiol.">
        <title>The Global Catalogue of Microorganisms (GCM) 10K type strain sequencing project: providing services to taxonomists for standard genome sequencing and annotation.</title>
        <authorList>
            <consortium name="The Broad Institute Genomics Platform"/>
            <consortium name="The Broad Institute Genome Sequencing Center for Infectious Disease"/>
            <person name="Wu L."/>
            <person name="Ma J."/>
        </authorList>
    </citation>
    <scope>NUCLEOTIDE SEQUENCE [LARGE SCALE GENOMIC DNA]</scope>
    <source>
        <strain evidence="3">DT43</strain>
    </source>
</reference>
<comment type="caution">
    <text evidence="2">The sequence shown here is derived from an EMBL/GenBank/DDBJ whole genome shotgun (WGS) entry which is preliminary data.</text>
</comment>
<dbReference type="RefSeq" id="WP_386344029.1">
    <property type="nucleotide sequence ID" value="NZ_JBHSFG010000036.1"/>
</dbReference>
<name>A0ABV8YS12_9ACTN</name>
<sequence length="262" mass="27832">MTLEVPAETTSATAAQASSPRWSGVALMVGSGLSNQVGASIAALAFPVLGPVGVVAVRQWVAAVVLLSAGRPNLRTFTAAQWRPVLGLAAVFATMNLTLYAAIDRIGLGFAVTLEFLGPLAVALASARRRINIRPLLDALDLQEDAARALADDLSAQIGDLQTRLREAEMHLEHFAITRKTVTGLADQLPAVAPDLPEHPDYPRILAAFNHATGPLRAKDVCEALGRELLPKNVEGTRAKLKRLVKLGILTEADTGNFARKQ</sequence>
<dbReference type="EMBL" id="JBHSFG010000036">
    <property type="protein sequence ID" value="MFC4467031.1"/>
    <property type="molecule type" value="Genomic_DNA"/>
</dbReference>
<proteinExistence type="predicted"/>
<organism evidence="2 3">
    <name type="scientific">Streptomyces xiangluensis</name>
    <dbReference type="NCBI Taxonomy" id="2665720"/>
    <lineage>
        <taxon>Bacteria</taxon>
        <taxon>Bacillati</taxon>
        <taxon>Actinomycetota</taxon>
        <taxon>Actinomycetes</taxon>
        <taxon>Kitasatosporales</taxon>
        <taxon>Streptomycetaceae</taxon>
        <taxon>Streptomyces</taxon>
    </lineage>
</organism>
<accession>A0ABV8YS12</accession>
<feature type="transmembrane region" description="Helical" evidence="1">
    <location>
        <begin position="37"/>
        <end position="70"/>
    </location>
</feature>
<keyword evidence="3" id="KW-1185">Reference proteome</keyword>
<feature type="transmembrane region" description="Helical" evidence="1">
    <location>
        <begin position="82"/>
        <end position="102"/>
    </location>
</feature>
<gene>
    <name evidence="2" type="ORF">ACFPH6_21320</name>
</gene>
<feature type="transmembrane region" description="Helical" evidence="1">
    <location>
        <begin position="108"/>
        <end position="127"/>
    </location>
</feature>
<dbReference type="Proteomes" id="UP001596012">
    <property type="component" value="Unassembled WGS sequence"/>
</dbReference>
<keyword evidence="1" id="KW-0812">Transmembrane</keyword>
<keyword evidence="1" id="KW-1133">Transmembrane helix</keyword>
<evidence type="ECO:0000256" key="1">
    <source>
        <dbReference type="SAM" id="Phobius"/>
    </source>
</evidence>
<protein>
    <submittedName>
        <fullName evidence="2">Uncharacterized protein</fullName>
    </submittedName>
</protein>
<evidence type="ECO:0000313" key="3">
    <source>
        <dbReference type="Proteomes" id="UP001596012"/>
    </source>
</evidence>